<evidence type="ECO:0000313" key="3">
    <source>
        <dbReference type="EMBL" id="TYP87125.1"/>
    </source>
</evidence>
<keyword evidence="2" id="KW-0812">Transmembrane</keyword>
<feature type="compositionally biased region" description="Basic and acidic residues" evidence="1">
    <location>
        <begin position="96"/>
        <end position="109"/>
    </location>
</feature>
<dbReference type="AlphaFoldDB" id="A0A5S5CU37"/>
<name>A0A5S5CU37_9ACTN</name>
<evidence type="ECO:0000256" key="1">
    <source>
        <dbReference type="SAM" id="MobiDB-lite"/>
    </source>
</evidence>
<dbReference type="EMBL" id="VNHW01000007">
    <property type="protein sequence ID" value="TYP87125.1"/>
    <property type="molecule type" value="Genomic_DNA"/>
</dbReference>
<dbReference type="Proteomes" id="UP000322499">
    <property type="component" value="Unassembled WGS sequence"/>
</dbReference>
<keyword evidence="2" id="KW-0472">Membrane</keyword>
<sequence length="272" mass="27059">MNDGDTTLISARLDDLADQLAPGFDPRAHALGARDRYRQQRRTRLGTAAVAAVVVAVGIGVPTALGALTASPGGGVAGPGTAGTEAVPEDSAARSAAEDARRAREAEDRATAAAEEAAAVEMVAGVLGARTPPLELRAGADRACPDVAAGLIAALGGGTRPTTGTDLTGGCRWSTPGPALTLSLVPGQTEDQMVGEVDRSVAAEGCTVRVMPSAVDVTPLTVCPAGTGTTWTLRVPDSGGAGYWVLSAEDAPTAEAGSGGLLALVDVVDAGW</sequence>
<keyword evidence="4" id="KW-1185">Reference proteome</keyword>
<protein>
    <submittedName>
        <fullName evidence="3">Uncharacterized protein</fullName>
    </submittedName>
</protein>
<feature type="compositionally biased region" description="Low complexity" evidence="1">
    <location>
        <begin position="82"/>
        <end position="95"/>
    </location>
</feature>
<dbReference type="RefSeq" id="WP_166533401.1">
    <property type="nucleotide sequence ID" value="NZ_VNHW01000007.1"/>
</dbReference>
<accession>A0A5S5CU37</accession>
<comment type="caution">
    <text evidence="3">The sequence shown here is derived from an EMBL/GenBank/DDBJ whole genome shotgun (WGS) entry which is preliminary data.</text>
</comment>
<feature type="transmembrane region" description="Helical" evidence="2">
    <location>
        <begin position="45"/>
        <end position="65"/>
    </location>
</feature>
<reference evidence="3 4" key="1">
    <citation type="submission" date="2019-07" db="EMBL/GenBank/DDBJ databases">
        <title>Genomic Encyclopedia of Archaeal and Bacterial Type Strains, Phase II (KMG-II): from individual species to whole genera.</title>
        <authorList>
            <person name="Goeker M."/>
        </authorList>
    </citation>
    <scope>NUCLEOTIDE SEQUENCE [LARGE SCALE GENOMIC DNA]</scope>
    <source>
        <strain evidence="3 4">DSM 46842</strain>
    </source>
</reference>
<feature type="region of interest" description="Disordered" evidence="1">
    <location>
        <begin position="70"/>
        <end position="109"/>
    </location>
</feature>
<proteinExistence type="predicted"/>
<evidence type="ECO:0000313" key="4">
    <source>
        <dbReference type="Proteomes" id="UP000322499"/>
    </source>
</evidence>
<gene>
    <name evidence="3" type="ORF">BD833_10760</name>
</gene>
<organism evidence="3 4">
    <name type="scientific">Blastococcus xanthinilyticus</name>
    <dbReference type="NCBI Taxonomy" id="1564164"/>
    <lineage>
        <taxon>Bacteria</taxon>
        <taxon>Bacillati</taxon>
        <taxon>Actinomycetota</taxon>
        <taxon>Actinomycetes</taxon>
        <taxon>Geodermatophilales</taxon>
        <taxon>Geodermatophilaceae</taxon>
        <taxon>Blastococcus</taxon>
    </lineage>
</organism>
<keyword evidence="2" id="KW-1133">Transmembrane helix</keyword>
<evidence type="ECO:0000256" key="2">
    <source>
        <dbReference type="SAM" id="Phobius"/>
    </source>
</evidence>
<feature type="compositionally biased region" description="Gly residues" evidence="1">
    <location>
        <begin position="72"/>
        <end position="81"/>
    </location>
</feature>